<organism evidence="1">
    <name type="scientific">marine sediment metagenome</name>
    <dbReference type="NCBI Taxonomy" id="412755"/>
    <lineage>
        <taxon>unclassified sequences</taxon>
        <taxon>metagenomes</taxon>
        <taxon>ecological metagenomes</taxon>
    </lineage>
</organism>
<accession>A0A0F8W6Z7</accession>
<proteinExistence type="predicted"/>
<protein>
    <submittedName>
        <fullName evidence="1">Uncharacterized protein</fullName>
    </submittedName>
</protein>
<feature type="non-terminal residue" evidence="1">
    <location>
        <position position="1"/>
    </location>
</feature>
<name>A0A0F8W6Z7_9ZZZZ</name>
<dbReference type="EMBL" id="LAZR01066964">
    <property type="protein sequence ID" value="KKK52547.1"/>
    <property type="molecule type" value="Genomic_DNA"/>
</dbReference>
<comment type="caution">
    <text evidence="1">The sequence shown here is derived from an EMBL/GenBank/DDBJ whole genome shotgun (WGS) entry which is preliminary data.</text>
</comment>
<reference evidence="1" key="1">
    <citation type="journal article" date="2015" name="Nature">
        <title>Complex archaea that bridge the gap between prokaryotes and eukaryotes.</title>
        <authorList>
            <person name="Spang A."/>
            <person name="Saw J.H."/>
            <person name="Jorgensen S.L."/>
            <person name="Zaremba-Niedzwiedzka K."/>
            <person name="Martijn J."/>
            <person name="Lind A.E."/>
            <person name="van Eijk R."/>
            <person name="Schleper C."/>
            <person name="Guy L."/>
            <person name="Ettema T.J."/>
        </authorList>
    </citation>
    <scope>NUCLEOTIDE SEQUENCE</scope>
</reference>
<dbReference type="AlphaFoldDB" id="A0A0F8W6Z7"/>
<sequence>LKTGLHDLQYVGDIKKFYIEDNEQWGLVFVDSTYNANPDPWWARKAALLKYKDTADYVVLHDCDAIVVGENEFGETIEPINSDEHDPGIRDYSKTFKYWIEFFVDGWKQWHPPTLLASNKICLDDIQKIDGMIISNRNGK</sequence>
<evidence type="ECO:0000313" key="1">
    <source>
        <dbReference type="EMBL" id="KKK52547.1"/>
    </source>
</evidence>
<gene>
    <name evidence="1" type="ORF">LCGC14_3103840</name>
</gene>